<feature type="signal peptide" evidence="1">
    <location>
        <begin position="1"/>
        <end position="21"/>
    </location>
</feature>
<dbReference type="STRING" id="251221.gene:10759937"/>
<keyword evidence="3" id="KW-1185">Reference proteome</keyword>
<dbReference type="OrthoDB" id="9868079at2"/>
<dbReference type="EMBL" id="BA000045">
    <property type="protein sequence ID" value="BAC90381.1"/>
    <property type="molecule type" value="Genomic_DNA"/>
</dbReference>
<name>Q7NHU5_GLOVI</name>
<evidence type="ECO:0000256" key="1">
    <source>
        <dbReference type="SAM" id="SignalP"/>
    </source>
</evidence>
<reference evidence="2 3" key="2">
    <citation type="journal article" date="2003" name="DNA Res.">
        <title>Complete genome structure of Gloeobacter violaceus PCC 7421, a cyanobacterium that lacks thylakoids (supplement).</title>
        <authorList>
            <person name="Nakamura Y."/>
            <person name="Kaneko T."/>
            <person name="Sato S."/>
            <person name="Mimuro M."/>
            <person name="Miyashita H."/>
            <person name="Tsuchiya T."/>
            <person name="Sasamoto S."/>
            <person name="Watanabe A."/>
            <person name="Kawashima K."/>
            <person name="Kishida Y."/>
            <person name="Kiyokawa C."/>
            <person name="Kohara M."/>
            <person name="Matsumoto M."/>
            <person name="Matsuno A."/>
            <person name="Nakazaki N."/>
            <person name="Shimpo S."/>
            <person name="Takeuchi C."/>
            <person name="Yamada M."/>
            <person name="Tabata S."/>
        </authorList>
    </citation>
    <scope>NUCLEOTIDE SEQUENCE [LARGE SCALE GENOMIC DNA]</scope>
    <source>
        <strain evidence="3">ATCC 29082 / PCC 7421</strain>
    </source>
</reference>
<dbReference type="AlphaFoldDB" id="Q7NHU5"/>
<proteinExistence type="predicted"/>
<evidence type="ECO:0000313" key="2">
    <source>
        <dbReference type="EMBL" id="BAC90381.1"/>
    </source>
</evidence>
<evidence type="ECO:0000313" key="3">
    <source>
        <dbReference type="Proteomes" id="UP000000557"/>
    </source>
</evidence>
<keyword evidence="1" id="KW-0732">Signal</keyword>
<gene>
    <name evidence="2" type="ordered locus">gll2440</name>
</gene>
<dbReference type="KEGG" id="gvi:gll2440"/>
<organism evidence="2 3">
    <name type="scientific">Gloeobacter violaceus (strain ATCC 29082 / PCC 7421)</name>
    <dbReference type="NCBI Taxonomy" id="251221"/>
    <lineage>
        <taxon>Bacteria</taxon>
        <taxon>Bacillati</taxon>
        <taxon>Cyanobacteriota</taxon>
        <taxon>Cyanophyceae</taxon>
        <taxon>Gloeobacterales</taxon>
        <taxon>Gloeobacteraceae</taxon>
        <taxon>Gloeobacter</taxon>
    </lineage>
</organism>
<reference evidence="2 3" key="1">
    <citation type="journal article" date="2003" name="DNA Res.">
        <title>Complete genome structure of Gloeobacter violaceus PCC 7421, a cyanobacterium that lacks thylakoids.</title>
        <authorList>
            <person name="Nakamura Y."/>
            <person name="Kaneko T."/>
            <person name="Sato S."/>
            <person name="Mimuro M."/>
            <person name="Miyashita H."/>
            <person name="Tsuchiya T."/>
            <person name="Sasamoto S."/>
            <person name="Watanabe A."/>
            <person name="Kawashima K."/>
            <person name="Kishida Y."/>
            <person name="Kiyokawa C."/>
            <person name="Kohara M."/>
            <person name="Matsumoto M."/>
            <person name="Matsuno A."/>
            <person name="Nakazaki N."/>
            <person name="Shimpo S."/>
            <person name="Takeuchi C."/>
            <person name="Yamada M."/>
            <person name="Tabata S."/>
        </authorList>
    </citation>
    <scope>NUCLEOTIDE SEQUENCE [LARGE SCALE GENOMIC DNA]</scope>
    <source>
        <strain evidence="3">ATCC 29082 / PCC 7421</strain>
    </source>
</reference>
<feature type="chain" id="PRO_5004289152" evidence="1">
    <location>
        <begin position="22"/>
        <end position="141"/>
    </location>
</feature>
<dbReference type="HOGENOM" id="CLU_1822605_0_0_3"/>
<accession>Q7NHU5</accession>
<dbReference type="InParanoid" id="Q7NHU5"/>
<dbReference type="EnsemblBacteria" id="BAC90381">
    <property type="protein sequence ID" value="BAC90381"/>
    <property type="gene ID" value="BAC90381"/>
</dbReference>
<dbReference type="Proteomes" id="UP000000557">
    <property type="component" value="Chromosome"/>
</dbReference>
<protein>
    <submittedName>
        <fullName evidence="2">Gll2440 protein</fullName>
    </submittedName>
</protein>
<sequence>MRTLCCLLSIVLALAAGSAAAAPVLTAEPPLNRTLRNPIELKIVLSLIEGEAKVLDWRKPKVLIDGTDVSAKAQALLEGAAAVPFQGDQFVFMDQKLEEERAEFRLYGFNAPLGPHQVLVEVPRKDGGPPLRYQGQYLIVP</sequence>